<accession>A0ABX2EJN3</accession>
<comment type="cofactor">
    <cofactor evidence="1">
        <name>heme</name>
        <dbReference type="ChEBI" id="CHEBI:30413"/>
    </cofactor>
</comment>
<dbReference type="RefSeq" id="WP_173124968.1">
    <property type="nucleotide sequence ID" value="NZ_JABRWJ010000005.1"/>
</dbReference>
<dbReference type="Pfam" id="PF00067">
    <property type="entry name" value="p450"/>
    <property type="match status" value="1"/>
</dbReference>
<dbReference type="EMBL" id="JABRWJ010000005">
    <property type="protein sequence ID" value="NRF68856.1"/>
    <property type="molecule type" value="Genomic_DNA"/>
</dbReference>
<keyword evidence="3" id="KW-0349">Heme</keyword>
<evidence type="ECO:0000313" key="5">
    <source>
        <dbReference type="Proteomes" id="UP000737171"/>
    </source>
</evidence>
<comment type="similarity">
    <text evidence="2 3">Belongs to the cytochrome P450 family.</text>
</comment>
<protein>
    <submittedName>
        <fullName evidence="4">Cytochrome P450</fullName>
    </submittedName>
</protein>
<dbReference type="SUPFAM" id="SSF48264">
    <property type="entry name" value="Cytochrome P450"/>
    <property type="match status" value="1"/>
</dbReference>
<sequence>MDQPIAGALPATRSYRDLPGPRPLPLIGNLHQVDKVAFHRSLEDGVAAWGPMYRFAFGRTPALVIADAALMPALMRDRPDALRRSSRLSRMLDGANGSSGLFTAEGEAWRAQRKLVTRALTPEVIRKFQPTLHTLVLRLERRWRRAAEQGAEIDLARDLKALTLDVTVALAMGEDVNTLEHPENPLQRDIHFLFERVGARLRSMVDYWTVFKLPVDRAADAATARVRAKMLALIAHARAELQADPALRVRPVNLLQAMLVARDAPDSGVDDEAVLGNALTMVFAGEDTTSSTLAWLLVLLAQHPEVAQALAAECDAVLGDAPAVSDAALLEQLHYTEAVIHETLRLKPAAPVQAVETPVEREVGGVRVPAGTRVFMLTRLAALDPARFDAPLDFRPERWAGHTDPASEPNRKMLPFGGGPRFCPGRYLALVEAKLVASMIARNFRLEPLPGLDAVREVFTFTMNPSAVPVRLRPR</sequence>
<evidence type="ECO:0000313" key="4">
    <source>
        <dbReference type="EMBL" id="NRF68856.1"/>
    </source>
</evidence>
<keyword evidence="3" id="KW-0503">Monooxygenase</keyword>
<dbReference type="InterPro" id="IPR002401">
    <property type="entry name" value="Cyt_P450_E_grp-I"/>
</dbReference>
<evidence type="ECO:0000256" key="3">
    <source>
        <dbReference type="RuleBase" id="RU000461"/>
    </source>
</evidence>
<dbReference type="PANTHER" id="PTHR24305">
    <property type="entry name" value="CYTOCHROME P450"/>
    <property type="match status" value="1"/>
</dbReference>
<dbReference type="InterPro" id="IPR001128">
    <property type="entry name" value="Cyt_P450"/>
</dbReference>
<dbReference type="Proteomes" id="UP000737171">
    <property type="component" value="Unassembled WGS sequence"/>
</dbReference>
<dbReference type="PROSITE" id="PS00086">
    <property type="entry name" value="CYTOCHROME_P450"/>
    <property type="match status" value="1"/>
</dbReference>
<dbReference type="InterPro" id="IPR017972">
    <property type="entry name" value="Cyt_P450_CS"/>
</dbReference>
<proteinExistence type="inferred from homology"/>
<dbReference type="InterPro" id="IPR050121">
    <property type="entry name" value="Cytochrome_P450_monoxygenase"/>
</dbReference>
<organism evidence="4 5">
    <name type="scientific">Pseudaquabacterium terrae</name>
    <dbReference type="NCBI Taxonomy" id="2732868"/>
    <lineage>
        <taxon>Bacteria</taxon>
        <taxon>Pseudomonadati</taxon>
        <taxon>Pseudomonadota</taxon>
        <taxon>Betaproteobacteria</taxon>
        <taxon>Burkholderiales</taxon>
        <taxon>Sphaerotilaceae</taxon>
        <taxon>Pseudaquabacterium</taxon>
    </lineage>
</organism>
<name>A0ABX2EJN3_9BURK</name>
<keyword evidence="3" id="KW-0479">Metal-binding</keyword>
<reference evidence="4 5" key="1">
    <citation type="submission" date="2020-05" db="EMBL/GenBank/DDBJ databases">
        <title>Aquincola sp. isolate from soil.</title>
        <authorList>
            <person name="Han J."/>
            <person name="Kim D.-U."/>
        </authorList>
    </citation>
    <scope>NUCLEOTIDE SEQUENCE [LARGE SCALE GENOMIC DNA]</scope>
    <source>
        <strain evidence="4 5">S2</strain>
    </source>
</reference>
<keyword evidence="3" id="KW-0408">Iron</keyword>
<gene>
    <name evidence="4" type="ORF">HLB44_17830</name>
</gene>
<evidence type="ECO:0000256" key="2">
    <source>
        <dbReference type="ARBA" id="ARBA00010617"/>
    </source>
</evidence>
<comment type="caution">
    <text evidence="4">The sequence shown here is derived from an EMBL/GenBank/DDBJ whole genome shotgun (WGS) entry which is preliminary data.</text>
</comment>
<dbReference type="PRINTS" id="PR00385">
    <property type="entry name" value="P450"/>
</dbReference>
<dbReference type="Gene3D" id="1.10.630.10">
    <property type="entry name" value="Cytochrome P450"/>
    <property type="match status" value="1"/>
</dbReference>
<dbReference type="InterPro" id="IPR036396">
    <property type="entry name" value="Cyt_P450_sf"/>
</dbReference>
<dbReference type="PRINTS" id="PR00463">
    <property type="entry name" value="EP450I"/>
</dbReference>
<evidence type="ECO:0000256" key="1">
    <source>
        <dbReference type="ARBA" id="ARBA00001971"/>
    </source>
</evidence>
<keyword evidence="3" id="KW-0560">Oxidoreductase</keyword>
<keyword evidence="5" id="KW-1185">Reference proteome</keyword>
<dbReference type="PANTHER" id="PTHR24305:SF166">
    <property type="entry name" value="CYTOCHROME P450 12A4, MITOCHONDRIAL-RELATED"/>
    <property type="match status" value="1"/>
</dbReference>